<name>A0ABX5U0F0_STRGD</name>
<feature type="compositionally biased region" description="Basic and acidic residues" evidence="1">
    <location>
        <begin position="75"/>
        <end position="84"/>
    </location>
</feature>
<proteinExistence type="predicted"/>
<dbReference type="Proteomes" id="UP000501753">
    <property type="component" value="Chromosome"/>
</dbReference>
<evidence type="ECO:0000313" key="2">
    <source>
        <dbReference type="EMBL" id="QCN88603.1"/>
    </source>
</evidence>
<gene>
    <name evidence="2" type="ORF">DDJ31_29545</name>
</gene>
<accession>A0ABX5U0F0</accession>
<sequence length="104" mass="11232">MLPMTHHVECVAIPERAVKGTAMMFLKAVTMIEAKLSTGLSPVARVGQRVLLPGPVRPAEAGDGVMPSAPSAYARPERTHEDSVSPRSTRPPEAWWRSSRGSTQ</sequence>
<dbReference type="EMBL" id="CP029078">
    <property type="protein sequence ID" value="QCN88603.1"/>
    <property type="molecule type" value="Genomic_DNA"/>
</dbReference>
<evidence type="ECO:0000256" key="1">
    <source>
        <dbReference type="SAM" id="MobiDB-lite"/>
    </source>
</evidence>
<protein>
    <submittedName>
        <fullName evidence="2">Uncharacterized protein</fullName>
    </submittedName>
</protein>
<feature type="region of interest" description="Disordered" evidence="1">
    <location>
        <begin position="55"/>
        <end position="104"/>
    </location>
</feature>
<evidence type="ECO:0000313" key="3">
    <source>
        <dbReference type="Proteomes" id="UP000501753"/>
    </source>
</evidence>
<organism evidence="2 3">
    <name type="scientific">Streptomyces griseoviridis</name>
    <dbReference type="NCBI Taxonomy" id="45398"/>
    <lineage>
        <taxon>Bacteria</taxon>
        <taxon>Bacillati</taxon>
        <taxon>Actinomycetota</taxon>
        <taxon>Actinomycetes</taxon>
        <taxon>Kitasatosporales</taxon>
        <taxon>Streptomycetaceae</taxon>
        <taxon>Streptomyces</taxon>
    </lineage>
</organism>
<reference evidence="2 3" key="1">
    <citation type="submission" date="2018-04" db="EMBL/GenBank/DDBJ databases">
        <title>Complete genome sequences of Streptomyces griseoviridis K61 and characterization of antagonistic properties of biological control agents.</title>
        <authorList>
            <person name="Mariita R.M."/>
            <person name="Sello J.K."/>
        </authorList>
    </citation>
    <scope>NUCLEOTIDE SEQUENCE [LARGE SCALE GENOMIC DNA]</scope>
    <source>
        <strain evidence="2 3">K61</strain>
    </source>
</reference>
<keyword evidence="3" id="KW-1185">Reference proteome</keyword>